<reference evidence="12" key="2">
    <citation type="submission" date="2022-09" db="EMBL/GenBank/DDBJ databases">
        <title>Australian commercial rhizobial inoculants.</title>
        <authorList>
            <person name="Kohlmeier M.G."/>
            <person name="O'Hara G.W."/>
            <person name="Colombi E."/>
            <person name="Ramsay J.P."/>
            <person name="Terpolilli J."/>
        </authorList>
    </citation>
    <scope>NUCLEOTIDE SEQUENCE</scope>
    <source>
        <strain evidence="12">WSM1592</strain>
        <plasmid evidence="12">pWSM1592_2</plasmid>
    </source>
</reference>
<dbReference type="PANTHER" id="PTHR10587:SF133">
    <property type="entry name" value="CHITIN DEACETYLASE 1-RELATED"/>
    <property type="match status" value="1"/>
</dbReference>
<evidence type="ECO:0000313" key="12">
    <source>
        <dbReference type="EMBL" id="UWU19109.1"/>
    </source>
</evidence>
<dbReference type="InterPro" id="IPR050248">
    <property type="entry name" value="Polysacc_deacetylase_ArnD"/>
</dbReference>
<evidence type="ECO:0000256" key="4">
    <source>
        <dbReference type="ARBA" id="ARBA00020071"/>
    </source>
</evidence>
<keyword evidence="7" id="KW-0479">Metal-binding</keyword>
<protein>
    <recommendedName>
        <fullName evidence="4">Chitooligosaccharide deacetylase</fullName>
    </recommendedName>
    <alternativeName>
        <fullName evidence="9">Nodulation protein B</fullName>
    </alternativeName>
</protein>
<dbReference type="Proteomes" id="UP001060123">
    <property type="component" value="Plasmid pWSM1592_2"/>
</dbReference>
<keyword evidence="8" id="KW-0378">Hydrolase</keyword>
<comment type="function">
    <text evidence="1">Is involved in generating a small heat-stable compound (Nod), an acylated oligomer of N-acetylglucosamine, that stimulates mitosis in various plant protoplasts.</text>
</comment>
<evidence type="ECO:0000313" key="11">
    <source>
        <dbReference type="EMBL" id="TCU02918.1"/>
    </source>
</evidence>
<dbReference type="Gene3D" id="3.20.20.370">
    <property type="entry name" value="Glycoside hydrolase/deacetylase"/>
    <property type="match status" value="1"/>
</dbReference>
<evidence type="ECO:0000256" key="7">
    <source>
        <dbReference type="ARBA" id="ARBA00022723"/>
    </source>
</evidence>
<geneLocation type="plasmid" evidence="12 14">
    <name>pWSM1592_2</name>
</geneLocation>
<evidence type="ECO:0000256" key="6">
    <source>
        <dbReference type="ARBA" id="ARBA00022490"/>
    </source>
</evidence>
<dbReference type="EMBL" id="SMBH01000053">
    <property type="protein sequence ID" value="TCU02918.1"/>
    <property type="molecule type" value="Genomic_DNA"/>
</dbReference>
<keyword evidence="5" id="KW-0536">Nodulation</keyword>
<reference evidence="11 13" key="1">
    <citation type="submission" date="2019-03" db="EMBL/GenBank/DDBJ databases">
        <title>Genomic Encyclopedia of Type Strains, Phase IV (KMG-V): Genome sequencing to study the core and pangenomes of soil and plant-associated prokaryotes.</title>
        <authorList>
            <person name="Whitman W."/>
        </authorList>
    </citation>
    <scope>NUCLEOTIDE SEQUENCE [LARGE SCALE GENOMIC DNA]</scope>
    <source>
        <strain evidence="11 13">Hc14</strain>
    </source>
</reference>
<comment type="similarity">
    <text evidence="3">Belongs to the polysaccharide deacetylase family.</text>
</comment>
<dbReference type="SUPFAM" id="SSF88713">
    <property type="entry name" value="Glycoside hydrolase/deacetylase"/>
    <property type="match status" value="1"/>
</dbReference>
<dbReference type="PROSITE" id="PS51677">
    <property type="entry name" value="NODB"/>
    <property type="match status" value="1"/>
</dbReference>
<evidence type="ECO:0000313" key="13">
    <source>
        <dbReference type="Proteomes" id="UP000294576"/>
    </source>
</evidence>
<organism evidence="11 13">
    <name type="scientific">Rhizobium sullae</name>
    <name type="common">Rhizobium hedysari</name>
    <dbReference type="NCBI Taxonomy" id="50338"/>
    <lineage>
        <taxon>Bacteria</taxon>
        <taxon>Pseudomonadati</taxon>
        <taxon>Pseudomonadota</taxon>
        <taxon>Alphaproteobacteria</taxon>
        <taxon>Hyphomicrobiales</taxon>
        <taxon>Rhizobiaceae</taxon>
        <taxon>Rhizobium/Agrobacterium group</taxon>
        <taxon>Rhizobium</taxon>
    </lineage>
</organism>
<evidence type="ECO:0000259" key="10">
    <source>
        <dbReference type="PROSITE" id="PS51677"/>
    </source>
</evidence>
<dbReference type="AlphaFoldDB" id="A0A4R3PQ33"/>
<keyword evidence="14" id="KW-1185">Reference proteome</keyword>
<dbReference type="RefSeq" id="WP_132568926.1">
    <property type="nucleotide sequence ID" value="NZ_CP104145.1"/>
</dbReference>
<evidence type="ECO:0000256" key="1">
    <source>
        <dbReference type="ARBA" id="ARBA00003236"/>
    </source>
</evidence>
<feature type="domain" description="NodB homology" evidence="10">
    <location>
        <begin position="21"/>
        <end position="210"/>
    </location>
</feature>
<keyword evidence="12" id="KW-0614">Plasmid</keyword>
<gene>
    <name evidence="12" type="primary">nodB</name>
    <name evidence="11" type="ORF">EV132_1534</name>
    <name evidence="12" type="ORF">N2599_35395</name>
</gene>
<dbReference type="InterPro" id="IPR026402">
    <property type="entry name" value="Nodulat_NodB"/>
</dbReference>
<comment type="subcellular location">
    <subcellularLocation>
        <location evidence="2">Cytoplasm</location>
    </subcellularLocation>
</comment>
<name>A0A4R3PQ33_RHISU</name>
<accession>A0A4R3PQ33</accession>
<dbReference type="NCBIfam" id="TIGR04243">
    <property type="entry name" value="nodulat_NodB"/>
    <property type="match status" value="1"/>
</dbReference>
<dbReference type="InterPro" id="IPR002509">
    <property type="entry name" value="NODB_dom"/>
</dbReference>
<proteinExistence type="inferred from homology"/>
<evidence type="ECO:0000256" key="2">
    <source>
        <dbReference type="ARBA" id="ARBA00004496"/>
    </source>
</evidence>
<sequence>MTQFDYMREVPVNSAGGTEDRSVYLTFDDGPNPFSTPQILDVLAEHRVPATFFVIGAYAKEQPELIRRIVAEGHEVANHTMTHPDLSTCGLHEVEREIIEANKAILSACPEAAVRHIRAPYGAWTEDVLSKSASAGLEAVQWSSDPRDWSRPGVDAIVDAVLSTARPGAIVLLHDGCPPDEVGLSGLRDQTLLALSRIIPALHSHGFRIRALPSITEQTRAHVSA</sequence>
<evidence type="ECO:0000256" key="3">
    <source>
        <dbReference type="ARBA" id="ARBA00010973"/>
    </source>
</evidence>
<dbReference type="GO" id="GO:0005737">
    <property type="term" value="C:cytoplasm"/>
    <property type="evidence" value="ECO:0007669"/>
    <property type="project" value="UniProtKB-SubCell"/>
</dbReference>
<dbReference type="Proteomes" id="UP000294576">
    <property type="component" value="Unassembled WGS sequence"/>
</dbReference>
<evidence type="ECO:0000313" key="14">
    <source>
        <dbReference type="Proteomes" id="UP001060123"/>
    </source>
</evidence>
<dbReference type="PANTHER" id="PTHR10587">
    <property type="entry name" value="GLYCOSYL TRANSFERASE-RELATED"/>
    <property type="match status" value="1"/>
</dbReference>
<evidence type="ECO:0000256" key="8">
    <source>
        <dbReference type="ARBA" id="ARBA00022801"/>
    </source>
</evidence>
<dbReference type="GO" id="GO:0046872">
    <property type="term" value="F:metal ion binding"/>
    <property type="evidence" value="ECO:0007669"/>
    <property type="project" value="UniProtKB-KW"/>
</dbReference>
<keyword evidence="6" id="KW-0963">Cytoplasm</keyword>
<evidence type="ECO:0000256" key="5">
    <source>
        <dbReference type="ARBA" id="ARBA00022458"/>
    </source>
</evidence>
<dbReference type="GO" id="GO:0016810">
    <property type="term" value="F:hydrolase activity, acting on carbon-nitrogen (but not peptide) bonds"/>
    <property type="evidence" value="ECO:0007669"/>
    <property type="project" value="InterPro"/>
</dbReference>
<dbReference type="GO" id="GO:0005975">
    <property type="term" value="P:carbohydrate metabolic process"/>
    <property type="evidence" value="ECO:0007669"/>
    <property type="project" value="InterPro"/>
</dbReference>
<dbReference type="InterPro" id="IPR011330">
    <property type="entry name" value="Glyco_hydro/deAcase_b/a-brl"/>
</dbReference>
<dbReference type="Pfam" id="PF01522">
    <property type="entry name" value="Polysacc_deac_1"/>
    <property type="match status" value="1"/>
</dbReference>
<dbReference type="GO" id="GO:0016020">
    <property type="term" value="C:membrane"/>
    <property type="evidence" value="ECO:0007669"/>
    <property type="project" value="TreeGrafter"/>
</dbReference>
<evidence type="ECO:0000256" key="9">
    <source>
        <dbReference type="ARBA" id="ARBA00032976"/>
    </source>
</evidence>
<dbReference type="EMBL" id="CP104145">
    <property type="protein sequence ID" value="UWU19109.1"/>
    <property type="molecule type" value="Genomic_DNA"/>
</dbReference>